<feature type="domain" description="Laminin EGF-like" evidence="1">
    <location>
        <begin position="41"/>
        <end position="74"/>
    </location>
</feature>
<sequence>MCSSNCKVTLTGETCDRQGQCIQGCKRGFYGQLCTDACPANCKNDGKSSDICDRRYGRCSAGCSPGWFGWKCNSPCYMNCAPVPEGKTPVIDCSKSSNCLFGCLAGWKGDTCGK</sequence>
<dbReference type="AlphaFoldDB" id="A0AAN8KDP3"/>
<dbReference type="Proteomes" id="UP001347796">
    <property type="component" value="Unassembled WGS sequence"/>
</dbReference>
<proteinExistence type="predicted"/>
<protein>
    <recommendedName>
        <fullName evidence="1">Laminin EGF-like domain-containing protein</fullName>
    </recommendedName>
</protein>
<keyword evidence="3" id="KW-1185">Reference proteome</keyword>
<reference evidence="2 3" key="1">
    <citation type="submission" date="2024-01" db="EMBL/GenBank/DDBJ databases">
        <title>The genome of the rayed Mediterranean limpet Patella caerulea (Linnaeus, 1758).</title>
        <authorList>
            <person name="Anh-Thu Weber A."/>
            <person name="Halstead-Nussloch G."/>
        </authorList>
    </citation>
    <scope>NUCLEOTIDE SEQUENCE [LARGE SCALE GENOMIC DNA]</scope>
    <source>
        <strain evidence="2">AATW-2023a</strain>
        <tissue evidence="2">Whole specimen</tissue>
    </source>
</reference>
<gene>
    <name evidence="2" type="ORF">SNE40_003326</name>
</gene>
<dbReference type="InterPro" id="IPR002049">
    <property type="entry name" value="LE_dom"/>
</dbReference>
<accession>A0AAN8KDP3</accession>
<comment type="caution">
    <text evidence="2">The sequence shown here is derived from an EMBL/GenBank/DDBJ whole genome shotgun (WGS) entry which is preliminary data.</text>
</comment>
<evidence type="ECO:0000313" key="3">
    <source>
        <dbReference type="Proteomes" id="UP001347796"/>
    </source>
</evidence>
<dbReference type="Gene3D" id="2.170.300.10">
    <property type="entry name" value="Tie2 ligand-binding domain superfamily"/>
    <property type="match status" value="1"/>
</dbReference>
<dbReference type="Pfam" id="PF00053">
    <property type="entry name" value="EGF_laminin"/>
    <property type="match status" value="1"/>
</dbReference>
<organism evidence="2 3">
    <name type="scientific">Patella caerulea</name>
    <name type="common">Rayed Mediterranean limpet</name>
    <dbReference type="NCBI Taxonomy" id="87958"/>
    <lineage>
        <taxon>Eukaryota</taxon>
        <taxon>Metazoa</taxon>
        <taxon>Spiralia</taxon>
        <taxon>Lophotrochozoa</taxon>
        <taxon>Mollusca</taxon>
        <taxon>Gastropoda</taxon>
        <taxon>Patellogastropoda</taxon>
        <taxon>Patelloidea</taxon>
        <taxon>Patellidae</taxon>
        <taxon>Patella</taxon>
    </lineage>
</organism>
<dbReference type="EMBL" id="JAZGQO010000002">
    <property type="protein sequence ID" value="KAK6191715.1"/>
    <property type="molecule type" value="Genomic_DNA"/>
</dbReference>
<name>A0AAN8KDP3_PATCE</name>
<evidence type="ECO:0000313" key="2">
    <source>
        <dbReference type="EMBL" id="KAK6191715.1"/>
    </source>
</evidence>
<evidence type="ECO:0000259" key="1">
    <source>
        <dbReference type="Pfam" id="PF00053"/>
    </source>
</evidence>